<sequence length="410" mass="44792">MRKLLSVLLAAAFMLSAVGLLAACGGGGGNEQADAVADKVAAAQNMTDEELIALAKEESGKFIAYGNSSRIVDAMNGFVTKYGTQIGLSSSNATASKLDDSSIYQTITTEATAVDKSSAASMVLVQDSATLSQYREQTTLLTNYIPKGMDEVMDENDMVPLAHQYINKLFIWNNTGSNVPSFTNVWELTESKYAEKIYFKSPTSEQVNMNFLIMLTSDEWSGKLETAYKAWNDNAAATDVGEGKTYPTYGHKWITEFLNNCNFTINSDTTIAQSLSDPDNAGNMGLFVLSKLRDSSVIADNLQVAAWANKTDETYTKIEPFAGFMYALYAQLVTNGPRPYTAMLFVNYLMTEEGFSPWASMGGYSANSSIAVTEGDSTLSFWRDTLVFEDGAYIKSIKPEMVDYINKILG</sequence>
<reference evidence="2" key="2">
    <citation type="submission" date="2021-04" db="EMBL/GenBank/DDBJ databases">
        <authorList>
            <person name="Gilroy R."/>
        </authorList>
    </citation>
    <scope>NUCLEOTIDE SEQUENCE</scope>
    <source>
        <strain evidence="2">CHK192-19661</strain>
    </source>
</reference>
<protein>
    <recommendedName>
        <fullName evidence="4">ABC transporter substrate-binding protein</fullName>
    </recommendedName>
</protein>
<dbReference type="EMBL" id="DXCF01000034">
    <property type="protein sequence ID" value="HIZ10213.1"/>
    <property type="molecule type" value="Genomic_DNA"/>
</dbReference>
<evidence type="ECO:0000313" key="2">
    <source>
        <dbReference type="EMBL" id="HIZ10213.1"/>
    </source>
</evidence>
<feature type="chain" id="PRO_5039226373" description="ABC transporter substrate-binding protein" evidence="1">
    <location>
        <begin position="23"/>
        <end position="410"/>
    </location>
</feature>
<evidence type="ECO:0000313" key="3">
    <source>
        <dbReference type="Proteomes" id="UP000824025"/>
    </source>
</evidence>
<organism evidence="2 3">
    <name type="scientific">Candidatus Borkfalkia avicola</name>
    <dbReference type="NCBI Taxonomy" id="2838503"/>
    <lineage>
        <taxon>Bacteria</taxon>
        <taxon>Bacillati</taxon>
        <taxon>Bacillota</taxon>
        <taxon>Clostridia</taxon>
        <taxon>Christensenellales</taxon>
        <taxon>Christensenellaceae</taxon>
        <taxon>Candidatus Borkfalkia</taxon>
    </lineage>
</organism>
<reference evidence="2" key="1">
    <citation type="journal article" date="2021" name="PeerJ">
        <title>Extensive microbial diversity within the chicken gut microbiome revealed by metagenomics and culture.</title>
        <authorList>
            <person name="Gilroy R."/>
            <person name="Ravi A."/>
            <person name="Getino M."/>
            <person name="Pursley I."/>
            <person name="Horton D.L."/>
            <person name="Alikhan N.F."/>
            <person name="Baker D."/>
            <person name="Gharbi K."/>
            <person name="Hall N."/>
            <person name="Watson M."/>
            <person name="Adriaenssens E.M."/>
            <person name="Foster-Nyarko E."/>
            <person name="Jarju S."/>
            <person name="Secka A."/>
            <person name="Antonio M."/>
            <person name="Oren A."/>
            <person name="Chaudhuri R.R."/>
            <person name="La Ragione R."/>
            <person name="Hildebrand F."/>
            <person name="Pallen M.J."/>
        </authorList>
    </citation>
    <scope>NUCLEOTIDE SEQUENCE</scope>
    <source>
        <strain evidence="2">CHK192-19661</strain>
    </source>
</reference>
<accession>A0A9D2IJ29</accession>
<name>A0A9D2IJ29_9FIRM</name>
<dbReference type="AlphaFoldDB" id="A0A9D2IJ29"/>
<feature type="signal peptide" evidence="1">
    <location>
        <begin position="1"/>
        <end position="22"/>
    </location>
</feature>
<keyword evidence="1" id="KW-0732">Signal</keyword>
<comment type="caution">
    <text evidence="2">The sequence shown here is derived from an EMBL/GenBank/DDBJ whole genome shotgun (WGS) entry which is preliminary data.</text>
</comment>
<proteinExistence type="predicted"/>
<evidence type="ECO:0000256" key="1">
    <source>
        <dbReference type="SAM" id="SignalP"/>
    </source>
</evidence>
<gene>
    <name evidence="2" type="ORF">H9726_06965</name>
</gene>
<evidence type="ECO:0008006" key="4">
    <source>
        <dbReference type="Google" id="ProtNLM"/>
    </source>
</evidence>
<dbReference type="PROSITE" id="PS51257">
    <property type="entry name" value="PROKAR_LIPOPROTEIN"/>
    <property type="match status" value="1"/>
</dbReference>
<dbReference type="Proteomes" id="UP000824025">
    <property type="component" value="Unassembled WGS sequence"/>
</dbReference>
<dbReference type="SUPFAM" id="SSF53850">
    <property type="entry name" value="Periplasmic binding protein-like II"/>
    <property type="match status" value="1"/>
</dbReference>